<dbReference type="AlphaFoldDB" id="A0A9W7SQZ4"/>
<evidence type="ECO:0000313" key="12">
    <source>
        <dbReference type="Proteomes" id="UP001138500"/>
    </source>
</evidence>
<keyword evidence="5" id="KW-0159">Chromosome partition</keyword>
<evidence type="ECO:0000313" key="11">
    <source>
        <dbReference type="EMBL" id="KAH9827027.1"/>
    </source>
</evidence>
<comment type="caution">
    <text evidence="11">The sequence shown here is derived from an EMBL/GenBank/DDBJ whole genome shotgun (WGS) entry which is preliminary data.</text>
</comment>
<evidence type="ECO:0000256" key="4">
    <source>
        <dbReference type="ARBA" id="ARBA00022618"/>
    </source>
</evidence>
<dbReference type="OrthoDB" id="5394106at2759"/>
<feature type="domain" description="Shugoshin N-terminal coiled-coil" evidence="10">
    <location>
        <begin position="31"/>
        <end position="64"/>
    </location>
</feature>
<dbReference type="GO" id="GO:0051301">
    <property type="term" value="P:cell division"/>
    <property type="evidence" value="ECO:0007669"/>
    <property type="project" value="UniProtKB-KW"/>
</dbReference>
<feature type="region of interest" description="Disordered" evidence="9">
    <location>
        <begin position="102"/>
        <end position="141"/>
    </location>
</feature>
<proteinExistence type="inferred from homology"/>
<comment type="subcellular location">
    <subcellularLocation>
        <location evidence="1">Chromosome</location>
        <location evidence="1">Centromere</location>
    </subcellularLocation>
</comment>
<accession>A0A9W7SQZ4</accession>
<dbReference type="EMBL" id="RIBY02001923">
    <property type="protein sequence ID" value="KAH9827027.1"/>
    <property type="molecule type" value="Genomic_DNA"/>
</dbReference>
<gene>
    <name evidence="11" type="ORF">Tdes44962_MAKER03134</name>
</gene>
<dbReference type="GO" id="GO:0000775">
    <property type="term" value="C:chromosome, centromeric region"/>
    <property type="evidence" value="ECO:0007669"/>
    <property type="project" value="UniProtKB-SubCell"/>
</dbReference>
<keyword evidence="4" id="KW-0132">Cell division</keyword>
<evidence type="ECO:0000256" key="7">
    <source>
        <dbReference type="ARBA" id="ARBA00023306"/>
    </source>
</evidence>
<evidence type="ECO:0000256" key="8">
    <source>
        <dbReference type="ARBA" id="ARBA00023328"/>
    </source>
</evidence>
<keyword evidence="12" id="KW-1185">Reference proteome</keyword>
<keyword evidence="7" id="KW-0131">Cell cycle</keyword>
<dbReference type="InterPro" id="IPR011516">
    <property type="entry name" value="Shugoshin_N"/>
</dbReference>
<dbReference type="Proteomes" id="UP001138500">
    <property type="component" value="Unassembled WGS sequence"/>
</dbReference>
<evidence type="ECO:0000256" key="1">
    <source>
        <dbReference type="ARBA" id="ARBA00004584"/>
    </source>
</evidence>
<evidence type="ECO:0000259" key="10">
    <source>
        <dbReference type="Pfam" id="PF07558"/>
    </source>
</evidence>
<keyword evidence="3" id="KW-0158">Chromosome</keyword>
<keyword evidence="8" id="KW-0137">Centromere</keyword>
<protein>
    <submittedName>
        <fullName evidence="11">Shugoshin C terminus</fullName>
    </submittedName>
</protein>
<dbReference type="Pfam" id="PF07558">
    <property type="entry name" value="Shugoshin_N"/>
    <property type="match status" value="1"/>
</dbReference>
<feature type="region of interest" description="Disordered" evidence="9">
    <location>
        <begin position="1"/>
        <end position="20"/>
    </location>
</feature>
<comment type="similarity">
    <text evidence="2">Belongs to the shugoshin family.</text>
</comment>
<reference evidence="11 12" key="2">
    <citation type="journal article" date="2021" name="Curr. Genet.">
        <title>Genetic response to nitrogen starvation in the aggressive Eucalyptus foliar pathogen Teratosphaeria destructans.</title>
        <authorList>
            <person name="Havenga M."/>
            <person name="Wingfield B.D."/>
            <person name="Wingfield M.J."/>
            <person name="Dreyer L.L."/>
            <person name="Roets F."/>
            <person name="Aylward J."/>
        </authorList>
    </citation>
    <scope>NUCLEOTIDE SEQUENCE [LARGE SCALE GENOMIC DNA]</scope>
    <source>
        <strain evidence="11">CMW44962</strain>
    </source>
</reference>
<evidence type="ECO:0000256" key="6">
    <source>
        <dbReference type="ARBA" id="ARBA00023054"/>
    </source>
</evidence>
<reference evidence="11 12" key="1">
    <citation type="journal article" date="2018" name="IMA Fungus">
        <title>IMA Genome-F 10: Nine draft genome sequences of Claviceps purpurea s.lat., including C. arundinis, C. humidiphila, and C. cf. spartinae, pseudomolecules for the pitch canker pathogen Fusarium circinatum, draft genome of Davidsoniella eucalypti, Grosmannia galeiformis, Quambalaria eucalypti, and Teratosphaeria destructans.</title>
        <authorList>
            <person name="Wingfield B.D."/>
            <person name="Liu M."/>
            <person name="Nguyen H.D."/>
            <person name="Lane F.A."/>
            <person name="Morgan S.W."/>
            <person name="De Vos L."/>
            <person name="Wilken P.M."/>
            <person name="Duong T.A."/>
            <person name="Aylward J."/>
            <person name="Coetzee M.P."/>
            <person name="Dadej K."/>
            <person name="De Beer Z.W."/>
            <person name="Findlay W."/>
            <person name="Havenga M."/>
            <person name="Kolarik M."/>
            <person name="Menzies J.G."/>
            <person name="Naidoo K."/>
            <person name="Pochopski O."/>
            <person name="Shoukouhi P."/>
            <person name="Santana Q.C."/>
            <person name="Seifert K.A."/>
            <person name="Soal N."/>
            <person name="Steenkamp E.T."/>
            <person name="Tatham C.T."/>
            <person name="van der Nest M.A."/>
            <person name="Wingfield M.J."/>
        </authorList>
    </citation>
    <scope>NUCLEOTIDE SEQUENCE [LARGE SCALE GENOMIC DNA]</scope>
    <source>
        <strain evidence="11">CMW44962</strain>
    </source>
</reference>
<evidence type="ECO:0000256" key="2">
    <source>
        <dbReference type="ARBA" id="ARBA00010845"/>
    </source>
</evidence>
<evidence type="ECO:0000256" key="5">
    <source>
        <dbReference type="ARBA" id="ARBA00022829"/>
    </source>
</evidence>
<organism evidence="11 12">
    <name type="scientific">Teratosphaeria destructans</name>
    <dbReference type="NCBI Taxonomy" id="418781"/>
    <lineage>
        <taxon>Eukaryota</taxon>
        <taxon>Fungi</taxon>
        <taxon>Dikarya</taxon>
        <taxon>Ascomycota</taxon>
        <taxon>Pezizomycotina</taxon>
        <taxon>Dothideomycetes</taxon>
        <taxon>Dothideomycetidae</taxon>
        <taxon>Mycosphaerellales</taxon>
        <taxon>Teratosphaeriaceae</taxon>
        <taxon>Teratosphaeria</taxon>
    </lineage>
</organism>
<keyword evidence="6" id="KW-0175">Coiled coil</keyword>
<evidence type="ECO:0000256" key="3">
    <source>
        <dbReference type="ARBA" id="ARBA00022454"/>
    </source>
</evidence>
<sequence length="141" mass="16386">MRGLQQRHTLGPVATEAGSRKRIRRLVRHHRELAKANSSQSLRVRDLESEKKRLLSDNLELREKTFRVESELWQGERRLTDILKEELQARLADLINGLANVAAPQESPHDRPPLAGRRRERQPLIKPMRKTAMPTISEDEF</sequence>
<name>A0A9W7SQZ4_9PEZI</name>
<dbReference type="GO" id="GO:0007059">
    <property type="term" value="P:chromosome segregation"/>
    <property type="evidence" value="ECO:0007669"/>
    <property type="project" value="UniProtKB-KW"/>
</dbReference>
<evidence type="ECO:0000256" key="9">
    <source>
        <dbReference type="SAM" id="MobiDB-lite"/>
    </source>
</evidence>